<dbReference type="PROSITE" id="PS50043">
    <property type="entry name" value="HTH_LUXR_2"/>
    <property type="match status" value="1"/>
</dbReference>
<dbReference type="GO" id="GO:0000160">
    <property type="term" value="P:phosphorelay signal transduction system"/>
    <property type="evidence" value="ECO:0007669"/>
    <property type="project" value="InterPro"/>
</dbReference>
<gene>
    <name evidence="6" type="ORF">H6H00_29250</name>
</gene>
<dbReference type="SUPFAM" id="SSF46894">
    <property type="entry name" value="C-terminal effector domain of the bipartite response regulators"/>
    <property type="match status" value="1"/>
</dbReference>
<reference evidence="6 7" key="1">
    <citation type="submission" date="2020-08" db="EMBL/GenBank/DDBJ databases">
        <authorList>
            <person name="Mo P."/>
        </authorList>
    </citation>
    <scope>NUCLEOTIDE SEQUENCE [LARGE SCALE GENOMIC DNA]</scope>
    <source>
        <strain evidence="6 7">CGMCC 4.1532</strain>
    </source>
</reference>
<keyword evidence="2" id="KW-0238">DNA-binding</keyword>
<dbReference type="EMBL" id="CP060131">
    <property type="protein sequence ID" value="QNG52092.1"/>
    <property type="molecule type" value="Genomic_DNA"/>
</dbReference>
<dbReference type="Pfam" id="PF00196">
    <property type="entry name" value="GerE"/>
    <property type="match status" value="1"/>
</dbReference>
<dbReference type="GO" id="GO:0006355">
    <property type="term" value="P:regulation of DNA-templated transcription"/>
    <property type="evidence" value="ECO:0007669"/>
    <property type="project" value="InterPro"/>
</dbReference>
<dbReference type="PANTHER" id="PTHR43214:SF43">
    <property type="entry name" value="TWO-COMPONENT RESPONSE REGULATOR"/>
    <property type="match status" value="1"/>
</dbReference>
<dbReference type="RefSeq" id="WP_185718842.1">
    <property type="nucleotide sequence ID" value="NZ_BAAAWI010000001.1"/>
</dbReference>
<dbReference type="PRINTS" id="PR00038">
    <property type="entry name" value="HTHLUXR"/>
</dbReference>
<dbReference type="InterPro" id="IPR039420">
    <property type="entry name" value="WalR-like"/>
</dbReference>
<dbReference type="PANTHER" id="PTHR43214">
    <property type="entry name" value="TWO-COMPONENT RESPONSE REGULATOR"/>
    <property type="match status" value="1"/>
</dbReference>
<dbReference type="Pfam" id="PF00072">
    <property type="entry name" value="Response_reg"/>
    <property type="match status" value="1"/>
</dbReference>
<dbReference type="PROSITE" id="PS00622">
    <property type="entry name" value="HTH_LUXR_1"/>
    <property type="match status" value="1"/>
</dbReference>
<evidence type="ECO:0000259" key="5">
    <source>
        <dbReference type="PROSITE" id="PS50110"/>
    </source>
</evidence>
<dbReference type="PROSITE" id="PS50110">
    <property type="entry name" value="RESPONSE_REGULATORY"/>
    <property type="match status" value="1"/>
</dbReference>
<dbReference type="GO" id="GO:0003677">
    <property type="term" value="F:DNA binding"/>
    <property type="evidence" value="ECO:0007669"/>
    <property type="project" value="UniProtKB-KW"/>
</dbReference>
<dbReference type="CDD" id="cd06170">
    <property type="entry name" value="LuxR_C_like"/>
    <property type="match status" value="1"/>
</dbReference>
<keyword evidence="7" id="KW-1185">Reference proteome</keyword>
<protein>
    <submittedName>
        <fullName evidence="6">Response regulator transcription factor</fullName>
    </submittedName>
</protein>
<evidence type="ECO:0000256" key="2">
    <source>
        <dbReference type="ARBA" id="ARBA00023125"/>
    </source>
</evidence>
<dbReference type="Proteomes" id="UP000515728">
    <property type="component" value="Chromosome"/>
</dbReference>
<feature type="modified residue" description="4-aspartylphosphate" evidence="3">
    <location>
        <position position="49"/>
    </location>
</feature>
<sequence length="212" mass="22796">MVDDHEVVREGLVAVLAQDPRFEIVGTASTGREAVELVRRTRPDVAILDLRLPDTPGDALCRELRALLPDLAVIVLSSSLSEDSVRSAIEAGASSYVTKAAGIAELRAALARTGPGADGPPMTVSQIVRRLQQFVEERVDDDAPTPQQARVLQLAAEGMTYREIARRLVLSEATVRFHIQNLKLKYGAASKTDLIVRAIRQGLVAPDEGGGP</sequence>
<proteinExistence type="predicted"/>
<dbReference type="InterPro" id="IPR058245">
    <property type="entry name" value="NreC/VraR/RcsB-like_REC"/>
</dbReference>
<evidence type="ECO:0000313" key="6">
    <source>
        <dbReference type="EMBL" id="QNG52092.1"/>
    </source>
</evidence>
<dbReference type="Gene3D" id="3.40.50.2300">
    <property type="match status" value="1"/>
</dbReference>
<feature type="domain" description="HTH luxR-type" evidence="4">
    <location>
        <begin position="137"/>
        <end position="202"/>
    </location>
</feature>
<evidence type="ECO:0000313" key="7">
    <source>
        <dbReference type="Proteomes" id="UP000515728"/>
    </source>
</evidence>
<dbReference type="SMART" id="SM00421">
    <property type="entry name" value="HTH_LUXR"/>
    <property type="match status" value="1"/>
</dbReference>
<dbReference type="InterPro" id="IPR001789">
    <property type="entry name" value="Sig_transdc_resp-reg_receiver"/>
</dbReference>
<feature type="domain" description="Response regulatory" evidence="5">
    <location>
        <begin position="1"/>
        <end position="114"/>
    </location>
</feature>
<dbReference type="SUPFAM" id="SSF52172">
    <property type="entry name" value="CheY-like"/>
    <property type="match status" value="1"/>
</dbReference>
<name>A0A7G7MH31_9PSEU</name>
<organism evidence="6 7">
    <name type="scientific">Pseudonocardia petroleophila</name>
    <dbReference type="NCBI Taxonomy" id="37331"/>
    <lineage>
        <taxon>Bacteria</taxon>
        <taxon>Bacillati</taxon>
        <taxon>Actinomycetota</taxon>
        <taxon>Actinomycetes</taxon>
        <taxon>Pseudonocardiales</taxon>
        <taxon>Pseudonocardiaceae</taxon>
        <taxon>Pseudonocardia</taxon>
    </lineage>
</organism>
<evidence type="ECO:0000259" key="4">
    <source>
        <dbReference type="PROSITE" id="PS50043"/>
    </source>
</evidence>
<dbReference type="InterPro" id="IPR016032">
    <property type="entry name" value="Sig_transdc_resp-reg_C-effctor"/>
</dbReference>
<evidence type="ECO:0000256" key="1">
    <source>
        <dbReference type="ARBA" id="ARBA00022553"/>
    </source>
</evidence>
<evidence type="ECO:0000256" key="3">
    <source>
        <dbReference type="PROSITE-ProRule" id="PRU00169"/>
    </source>
</evidence>
<keyword evidence="1 3" id="KW-0597">Phosphoprotein</keyword>
<dbReference type="KEGG" id="ppel:H6H00_29250"/>
<dbReference type="InterPro" id="IPR000792">
    <property type="entry name" value="Tscrpt_reg_LuxR_C"/>
</dbReference>
<dbReference type="AlphaFoldDB" id="A0A7G7MH31"/>
<dbReference type="CDD" id="cd17535">
    <property type="entry name" value="REC_NarL-like"/>
    <property type="match status" value="1"/>
</dbReference>
<dbReference type="SMART" id="SM00448">
    <property type="entry name" value="REC"/>
    <property type="match status" value="1"/>
</dbReference>
<dbReference type="InterPro" id="IPR011006">
    <property type="entry name" value="CheY-like_superfamily"/>
</dbReference>
<accession>A0A7G7MH31</accession>